<name>A0AAV8UUF8_9RHOD</name>
<keyword evidence="2" id="KW-1185">Reference proteome</keyword>
<dbReference type="Proteomes" id="UP001157974">
    <property type="component" value="Unassembled WGS sequence"/>
</dbReference>
<accession>A0AAV8UUF8</accession>
<comment type="caution">
    <text evidence="1">The sequence shown here is derived from an EMBL/GenBank/DDBJ whole genome shotgun (WGS) entry which is preliminary data.</text>
</comment>
<evidence type="ECO:0000313" key="1">
    <source>
        <dbReference type="EMBL" id="KAJ8905218.1"/>
    </source>
</evidence>
<proteinExistence type="predicted"/>
<sequence>MALILDEEELLRAGTVYVVDELPEIALKARLKSSTAKVPSDPEVANLAETIQTLRINPDLCREWLSGRPCGCVQKHGTQVPVSADEWKRCEQLVSKTCESRRWRLKIKNGKKFIETNNNESDQMHHLRELGRTIATELPRSMCQNFRKGIQCKRPVCFSLHGVVKPFSASERNSEIILAESARYGSLRSSEVVQCSVDGVHSYAVYGRSYNQVEDVVSFIEDRRSCSRWIDGKSCSKCPYLHGSWLFLGERLAVFRKLEEGIASRLASIDPRTRILEDDCTNALFVTQCSVHSLRFLDDLLPMLDCPKAGLEDWIRGRRGWRYSKDFNTKKAEERLEGICKRLTNAMKGAEFDRTVVRRLFLEEIDDRLGRNPQRLPMASANYQTKVLSVRKFLEHITWFCDAVLNLKYHPELREVLEICSGKTADKPVIARILRSLKGDYGLRIASSIKVVLQPDKSSKSLLRSSRAGPDVPCQWAAHTSTNPYRFTLITNETQLELAQGLSQVADFIIQLRDILCTSGV</sequence>
<evidence type="ECO:0000313" key="2">
    <source>
        <dbReference type="Proteomes" id="UP001157974"/>
    </source>
</evidence>
<evidence type="ECO:0008006" key="3">
    <source>
        <dbReference type="Google" id="ProtNLM"/>
    </source>
</evidence>
<dbReference type="AlphaFoldDB" id="A0AAV8UUF8"/>
<organism evidence="1 2">
    <name type="scientific">Rhodosorus marinus</name>
    <dbReference type="NCBI Taxonomy" id="101924"/>
    <lineage>
        <taxon>Eukaryota</taxon>
        <taxon>Rhodophyta</taxon>
        <taxon>Stylonematophyceae</taxon>
        <taxon>Stylonematales</taxon>
        <taxon>Stylonemataceae</taxon>
        <taxon>Rhodosorus</taxon>
    </lineage>
</organism>
<protein>
    <recommendedName>
        <fullName evidence="3">C3H1-type domain-containing protein</fullName>
    </recommendedName>
</protein>
<reference evidence="1 2" key="1">
    <citation type="journal article" date="2023" name="Nat. Commun.">
        <title>Origin of minicircular mitochondrial genomes in red algae.</title>
        <authorList>
            <person name="Lee Y."/>
            <person name="Cho C.H."/>
            <person name="Lee Y.M."/>
            <person name="Park S.I."/>
            <person name="Yang J.H."/>
            <person name="West J.A."/>
            <person name="Bhattacharya D."/>
            <person name="Yoon H.S."/>
        </authorList>
    </citation>
    <scope>NUCLEOTIDE SEQUENCE [LARGE SCALE GENOMIC DNA]</scope>
    <source>
        <strain evidence="1 2">CCMP1338</strain>
        <tissue evidence="1">Whole cell</tissue>
    </source>
</reference>
<gene>
    <name evidence="1" type="ORF">NDN08_001727</name>
</gene>
<dbReference type="EMBL" id="JAMWBK010000005">
    <property type="protein sequence ID" value="KAJ8905218.1"/>
    <property type="molecule type" value="Genomic_DNA"/>
</dbReference>